<feature type="transmembrane region" description="Helical" evidence="1">
    <location>
        <begin position="245"/>
        <end position="270"/>
    </location>
</feature>
<dbReference type="KEGG" id="rla:Rhola_00005960"/>
<keyword evidence="1" id="KW-0472">Membrane</keyword>
<evidence type="ECO:0000313" key="3">
    <source>
        <dbReference type="Proteomes" id="UP000067708"/>
    </source>
</evidence>
<evidence type="ECO:0000313" key="2">
    <source>
        <dbReference type="EMBL" id="AIC47408.1"/>
    </source>
</evidence>
<keyword evidence="1" id="KW-0812">Transmembrane</keyword>
<accession>A0A060JLD7</accession>
<dbReference type="RefSeq" id="WP_038502238.1">
    <property type="nucleotide sequence ID" value="NZ_CP007490.1"/>
</dbReference>
<dbReference type="HOGENOM" id="CLU_1026292_0_0_11"/>
<dbReference type="Proteomes" id="UP000067708">
    <property type="component" value="Chromosome"/>
</dbReference>
<gene>
    <name evidence="2" type="ORF">Rhola_00005960</name>
</gene>
<reference evidence="2 3" key="1">
    <citation type="journal article" date="2014" name="Int. J. Syst. Evol. Microbiol.">
        <title>Rhodoluna lacicola gen. nov., sp. nov., a planktonic freshwater bacterium with stream-lined genome.</title>
        <authorList>
            <person name="Hahn M."/>
            <person name="Schmidt J."/>
            <person name="Taipale S.J."/>
            <person name="Doolittle W.F."/>
            <person name="Koll U."/>
        </authorList>
    </citation>
    <scope>NUCLEOTIDE SEQUENCE [LARGE SCALE GENOMIC DNA]</scope>
    <source>
        <strain evidence="2 3">MWH-Ta8</strain>
    </source>
</reference>
<keyword evidence="3" id="KW-1185">Reference proteome</keyword>
<dbReference type="STRING" id="529884.Rhola_00005960"/>
<sequence length="271" mass="28403">MNEGQFNFPPLTRNQLLQMGRIVDDSNSVKAQTVVEAADHNSTIPKTTVAQIATSGVVNPYAPKIDAPKMDTSAEAAPKVEPPQLESLKLEPENQFSQIPVEATTIEPVTEQVEAAAYEPVLGEAEEPLTSQIQLFDVSPNLNIEPQTASIIIDNFEPLDAISIAISETGELLKTGSIELPNLSTNTGEIATILDAAQVDEAIAADSVNGYVSTIAPLRASGVVNTAGKIGIMPSRSAKGQGGGFAILTLSLLMITAGGLVLAAFMLGLLK</sequence>
<organism evidence="2 3">
    <name type="scientific">Rhodoluna lacicola</name>
    <dbReference type="NCBI Taxonomy" id="529884"/>
    <lineage>
        <taxon>Bacteria</taxon>
        <taxon>Bacillati</taxon>
        <taxon>Actinomycetota</taxon>
        <taxon>Actinomycetes</taxon>
        <taxon>Micrococcales</taxon>
        <taxon>Microbacteriaceae</taxon>
        <taxon>Luna cluster</taxon>
        <taxon>Luna-1 subcluster</taxon>
        <taxon>Rhodoluna</taxon>
    </lineage>
</organism>
<dbReference type="EMBL" id="CP007490">
    <property type="protein sequence ID" value="AIC47408.1"/>
    <property type="molecule type" value="Genomic_DNA"/>
</dbReference>
<dbReference type="OrthoDB" id="5120668at2"/>
<proteinExistence type="predicted"/>
<keyword evidence="1" id="KW-1133">Transmembrane helix</keyword>
<evidence type="ECO:0000256" key="1">
    <source>
        <dbReference type="SAM" id="Phobius"/>
    </source>
</evidence>
<protein>
    <submittedName>
        <fullName evidence="2">Uncharacterized protein</fullName>
    </submittedName>
</protein>
<dbReference type="AlphaFoldDB" id="A0A060JLD7"/>
<name>A0A060JLD7_9MICO</name>